<feature type="region of interest" description="Disordered" evidence="1">
    <location>
        <begin position="1"/>
        <end position="36"/>
    </location>
</feature>
<organism evidence="2 3">
    <name type="scientific">Datura stramonium</name>
    <name type="common">Jimsonweed</name>
    <name type="synonym">Common thornapple</name>
    <dbReference type="NCBI Taxonomy" id="4076"/>
    <lineage>
        <taxon>Eukaryota</taxon>
        <taxon>Viridiplantae</taxon>
        <taxon>Streptophyta</taxon>
        <taxon>Embryophyta</taxon>
        <taxon>Tracheophyta</taxon>
        <taxon>Spermatophyta</taxon>
        <taxon>Magnoliopsida</taxon>
        <taxon>eudicotyledons</taxon>
        <taxon>Gunneridae</taxon>
        <taxon>Pentapetalae</taxon>
        <taxon>asterids</taxon>
        <taxon>lamiids</taxon>
        <taxon>Solanales</taxon>
        <taxon>Solanaceae</taxon>
        <taxon>Solanoideae</taxon>
        <taxon>Datureae</taxon>
        <taxon>Datura</taxon>
    </lineage>
</organism>
<dbReference type="EMBL" id="JACEIK010005185">
    <property type="protein sequence ID" value="MCE0480891.1"/>
    <property type="molecule type" value="Genomic_DNA"/>
</dbReference>
<sequence>MAPKVNKGKEVSSSSHGSKRAMIPSEEEHEDMSMAPPPLRRYGLRWVTEKEGKKWFKEHKESKYSHDIFIDRNCLSLVFPHMVDRILTLGLGFMFNALGDCNLNMVREFLANWMPKERGVDVTKTKESEGINSPVLTVNECNARIDNMLSHLYGMQMLQLRLNGVTEEQVQQLNIDYPLSKHSRAFCRVCPGYEEPLDEDVAIKDEMTRVDSNIESSDYDEEDSEMGEAALSPTDDEE</sequence>
<evidence type="ECO:0000313" key="2">
    <source>
        <dbReference type="EMBL" id="MCE0480891.1"/>
    </source>
</evidence>
<proteinExistence type="predicted"/>
<gene>
    <name evidence="2" type="ORF">HAX54_038119</name>
</gene>
<name>A0ABS8VMJ7_DATST</name>
<comment type="caution">
    <text evidence="2">The sequence shown here is derived from an EMBL/GenBank/DDBJ whole genome shotgun (WGS) entry which is preliminary data.</text>
</comment>
<accession>A0ABS8VMJ7</accession>
<dbReference type="Proteomes" id="UP000823775">
    <property type="component" value="Unassembled WGS sequence"/>
</dbReference>
<reference evidence="2 3" key="1">
    <citation type="journal article" date="2021" name="BMC Genomics">
        <title>Datura genome reveals duplications of psychoactive alkaloid biosynthetic genes and high mutation rate following tissue culture.</title>
        <authorList>
            <person name="Rajewski A."/>
            <person name="Carter-House D."/>
            <person name="Stajich J."/>
            <person name="Litt A."/>
        </authorList>
    </citation>
    <scope>NUCLEOTIDE SEQUENCE [LARGE SCALE GENOMIC DNA]</scope>
    <source>
        <strain evidence="2">AR-01</strain>
    </source>
</reference>
<keyword evidence="3" id="KW-1185">Reference proteome</keyword>
<feature type="region of interest" description="Disordered" evidence="1">
    <location>
        <begin position="207"/>
        <end position="238"/>
    </location>
</feature>
<evidence type="ECO:0000256" key="1">
    <source>
        <dbReference type="SAM" id="MobiDB-lite"/>
    </source>
</evidence>
<feature type="compositionally biased region" description="Acidic residues" evidence="1">
    <location>
        <begin position="217"/>
        <end position="226"/>
    </location>
</feature>
<protein>
    <submittedName>
        <fullName evidence="2">Uncharacterized protein</fullName>
    </submittedName>
</protein>
<evidence type="ECO:0000313" key="3">
    <source>
        <dbReference type="Proteomes" id="UP000823775"/>
    </source>
</evidence>